<accession>A0A060REV6</accession>
<evidence type="ECO:0000259" key="2">
    <source>
        <dbReference type="Pfam" id="PF12697"/>
    </source>
</evidence>
<dbReference type="GO" id="GO:0052689">
    <property type="term" value="F:carboxylic ester hydrolase activity"/>
    <property type="evidence" value="ECO:0007669"/>
    <property type="project" value="TreeGrafter"/>
</dbReference>
<organism evidence="3 4">
    <name type="scientific">Mucinivorans hirudinis</name>
    <dbReference type="NCBI Taxonomy" id="1433126"/>
    <lineage>
        <taxon>Bacteria</taxon>
        <taxon>Pseudomonadati</taxon>
        <taxon>Bacteroidota</taxon>
        <taxon>Bacteroidia</taxon>
        <taxon>Bacteroidales</taxon>
        <taxon>Rikenellaceae</taxon>
        <taxon>Mucinivorans</taxon>
    </lineage>
</organism>
<dbReference type="PANTHER" id="PTHR46118:SF4">
    <property type="entry name" value="PROTEIN ABHD11"/>
    <property type="match status" value="1"/>
</dbReference>
<sequence length="182" mass="20124">MMVVGHSLGGRVATMLAADNPLVTGLMVIDISPISTRKSERTFLMAHRFFLELMVEARENKVTDIEAFLVSRGATEDMCAAVEQAYRQMNVAVVAEQIMGMVDEWCDIMSHFQTITTPTIFVRGTASPYIADAALPELAKVFINSSVKEIEGGTHRLHHQFPELLSDLIKNFANENSGCHLP</sequence>
<evidence type="ECO:0000256" key="1">
    <source>
        <dbReference type="ARBA" id="ARBA00022801"/>
    </source>
</evidence>
<dbReference type="Proteomes" id="UP000027616">
    <property type="component" value="Chromosome I"/>
</dbReference>
<feature type="domain" description="AB hydrolase-1" evidence="2">
    <location>
        <begin position="3"/>
        <end position="166"/>
    </location>
</feature>
<protein>
    <recommendedName>
        <fullName evidence="2">AB hydrolase-1 domain-containing protein</fullName>
    </recommendedName>
</protein>
<gene>
    <name evidence="3" type="ORF">BN938_2989</name>
</gene>
<dbReference type="InterPro" id="IPR000073">
    <property type="entry name" value="AB_hydrolase_1"/>
</dbReference>
<dbReference type="KEGG" id="rbc:BN938_2989"/>
<dbReference type="Gene3D" id="3.40.50.1820">
    <property type="entry name" value="alpha/beta hydrolase"/>
    <property type="match status" value="1"/>
</dbReference>
<name>A0A060REV6_9BACT</name>
<dbReference type="HOGENOM" id="CLU_020336_53_2_10"/>
<evidence type="ECO:0000313" key="4">
    <source>
        <dbReference type="Proteomes" id="UP000027616"/>
    </source>
</evidence>
<dbReference type="eggNOG" id="COG0596">
    <property type="taxonomic scope" value="Bacteria"/>
</dbReference>
<dbReference type="PANTHER" id="PTHR46118">
    <property type="entry name" value="PROTEIN ABHD11"/>
    <property type="match status" value="1"/>
</dbReference>
<dbReference type="SUPFAM" id="SSF53474">
    <property type="entry name" value="alpha/beta-Hydrolases"/>
    <property type="match status" value="1"/>
</dbReference>
<keyword evidence="1" id="KW-0378">Hydrolase</keyword>
<proteinExistence type="predicted"/>
<reference evidence="3 4" key="1">
    <citation type="journal article" date="2015" name="Genome Announc.">
        <title>Complete Genome Sequence of the Novel Leech Symbiont Mucinivorans hirudinis M3T.</title>
        <authorList>
            <person name="Nelson M.C."/>
            <person name="Bomar L."/>
            <person name="Graf J."/>
        </authorList>
    </citation>
    <scope>NUCLEOTIDE SEQUENCE [LARGE SCALE GENOMIC DNA]</scope>
    <source>
        <strain evidence="4">M3</strain>
    </source>
</reference>
<dbReference type="AlphaFoldDB" id="A0A060REV6"/>
<dbReference type="Pfam" id="PF12697">
    <property type="entry name" value="Abhydrolase_6"/>
    <property type="match status" value="1"/>
</dbReference>
<evidence type="ECO:0000313" key="3">
    <source>
        <dbReference type="EMBL" id="CDN33054.1"/>
    </source>
</evidence>
<dbReference type="EMBL" id="HG934468">
    <property type="protein sequence ID" value="CDN33054.1"/>
    <property type="molecule type" value="Genomic_DNA"/>
</dbReference>
<keyword evidence="4" id="KW-1185">Reference proteome</keyword>
<dbReference type="STRING" id="1433126.BN938_2989"/>
<dbReference type="InterPro" id="IPR029058">
    <property type="entry name" value="AB_hydrolase_fold"/>
</dbReference>